<evidence type="ECO:0000259" key="17">
    <source>
        <dbReference type="PROSITE" id="PS50885"/>
    </source>
</evidence>
<keyword evidence="12 15" id="KW-1133">Transmembrane helix</keyword>
<evidence type="ECO:0000256" key="4">
    <source>
        <dbReference type="ARBA" id="ARBA00015735"/>
    </source>
</evidence>
<keyword evidence="7" id="KW-0808">Transferase</keyword>
<keyword evidence="13" id="KW-0902">Two-component regulatory system</keyword>
<evidence type="ECO:0000256" key="15">
    <source>
        <dbReference type="SAM" id="Phobius"/>
    </source>
</evidence>
<keyword evidence="5" id="KW-1003">Cell membrane</keyword>
<evidence type="ECO:0000256" key="14">
    <source>
        <dbReference type="ARBA" id="ARBA00023136"/>
    </source>
</evidence>
<dbReference type="SMART" id="SM00387">
    <property type="entry name" value="HATPase_c"/>
    <property type="match status" value="1"/>
</dbReference>
<protein>
    <recommendedName>
        <fullName evidence="4">Signal transduction histidine-protein kinase ArlS</fullName>
        <ecNumber evidence="3">2.7.13.3</ecNumber>
    </recommendedName>
</protein>
<dbReference type="PANTHER" id="PTHR45528">
    <property type="entry name" value="SENSOR HISTIDINE KINASE CPXA"/>
    <property type="match status" value="1"/>
</dbReference>
<dbReference type="InterPro" id="IPR003661">
    <property type="entry name" value="HisK_dim/P_dom"/>
</dbReference>
<dbReference type="Gene3D" id="1.10.287.130">
    <property type="match status" value="1"/>
</dbReference>
<keyword evidence="19" id="KW-1185">Reference proteome</keyword>
<evidence type="ECO:0000256" key="3">
    <source>
        <dbReference type="ARBA" id="ARBA00012438"/>
    </source>
</evidence>
<dbReference type="GO" id="GO:0005886">
    <property type="term" value="C:plasma membrane"/>
    <property type="evidence" value="ECO:0007669"/>
    <property type="project" value="UniProtKB-SubCell"/>
</dbReference>
<evidence type="ECO:0000256" key="6">
    <source>
        <dbReference type="ARBA" id="ARBA00022553"/>
    </source>
</evidence>
<feature type="domain" description="HAMP" evidence="17">
    <location>
        <begin position="184"/>
        <end position="237"/>
    </location>
</feature>
<evidence type="ECO:0000256" key="1">
    <source>
        <dbReference type="ARBA" id="ARBA00000085"/>
    </source>
</evidence>
<dbReference type="InterPro" id="IPR036890">
    <property type="entry name" value="HATPase_C_sf"/>
</dbReference>
<dbReference type="Gene3D" id="6.10.340.10">
    <property type="match status" value="1"/>
</dbReference>
<dbReference type="PROSITE" id="PS50885">
    <property type="entry name" value="HAMP"/>
    <property type="match status" value="1"/>
</dbReference>
<dbReference type="CDD" id="cd00082">
    <property type="entry name" value="HisKA"/>
    <property type="match status" value="1"/>
</dbReference>
<name>A0A972K149_9BACL</name>
<evidence type="ECO:0000259" key="16">
    <source>
        <dbReference type="PROSITE" id="PS50109"/>
    </source>
</evidence>
<sequence length="465" mass="53310">MMKFTGIPIKWKLMIGSFIFLIVLFFAYNAAQYIVINHWLLNQTEEEIRKDMDEIQGYFIEKQSDAKDIANANAFIEKLVKNNQLIRILNNEGIPILTVSNELPEDWVDPKTVLKPELSRIWHFDDHLIIMRSPFKTSNFVGTVEIINNLEALDKLNDNLNIVMLSGGMLAILLSGLGGLLLTRQLLKPIQSIIVTMKKIMKNGLQERVVFHDNRDELSYLAILFNEMMGQLEKSFRQQKQFVEDASHELRTPISIIEGYLSLLNRWGKEDPKILDESLSAAMKETTRLRKLVQELLELSQVDSIKGNEIKEYTDPRPIIQQLVNDLSILHPDFKFILHMNKFLEGHLIIPSHHLKQIVLIVLDNAVKYSLHDKTIEINVSTLQNNTVNIQIVDQGIGIPEEDLPFVFDRFYRVDKARSRKQGGSGLGLAIAKRIAHTYHGDIIIRNNENKGISVTISLPFISEI</sequence>
<dbReference type="InterPro" id="IPR004358">
    <property type="entry name" value="Sig_transdc_His_kin-like_C"/>
</dbReference>
<gene>
    <name evidence="18" type="ORF">GC093_03955</name>
</gene>
<dbReference type="SUPFAM" id="SSF55874">
    <property type="entry name" value="ATPase domain of HSP90 chaperone/DNA topoisomerase II/histidine kinase"/>
    <property type="match status" value="1"/>
</dbReference>
<dbReference type="Pfam" id="PF02518">
    <property type="entry name" value="HATPase_c"/>
    <property type="match status" value="1"/>
</dbReference>
<dbReference type="Gene3D" id="3.30.565.10">
    <property type="entry name" value="Histidine kinase-like ATPase, C-terminal domain"/>
    <property type="match status" value="1"/>
</dbReference>
<evidence type="ECO:0000256" key="10">
    <source>
        <dbReference type="ARBA" id="ARBA00022777"/>
    </source>
</evidence>
<keyword evidence="10" id="KW-0418">Kinase</keyword>
<dbReference type="GO" id="GO:0000155">
    <property type="term" value="F:phosphorelay sensor kinase activity"/>
    <property type="evidence" value="ECO:0007669"/>
    <property type="project" value="InterPro"/>
</dbReference>
<feature type="domain" description="Histidine kinase" evidence="16">
    <location>
        <begin position="245"/>
        <end position="463"/>
    </location>
</feature>
<dbReference type="InterPro" id="IPR036097">
    <property type="entry name" value="HisK_dim/P_sf"/>
</dbReference>
<dbReference type="SMART" id="SM00388">
    <property type="entry name" value="HisKA"/>
    <property type="match status" value="1"/>
</dbReference>
<dbReference type="Pfam" id="PF00672">
    <property type="entry name" value="HAMP"/>
    <property type="match status" value="1"/>
</dbReference>
<dbReference type="Pfam" id="PF00512">
    <property type="entry name" value="HisKA"/>
    <property type="match status" value="1"/>
</dbReference>
<dbReference type="AlphaFoldDB" id="A0A972K149"/>
<evidence type="ECO:0000256" key="7">
    <source>
        <dbReference type="ARBA" id="ARBA00022679"/>
    </source>
</evidence>
<dbReference type="CDD" id="cd00075">
    <property type="entry name" value="HATPase"/>
    <property type="match status" value="1"/>
</dbReference>
<evidence type="ECO:0000313" key="19">
    <source>
        <dbReference type="Proteomes" id="UP000641588"/>
    </source>
</evidence>
<keyword evidence="11" id="KW-0067">ATP-binding</keyword>
<dbReference type="SUPFAM" id="SSF158472">
    <property type="entry name" value="HAMP domain-like"/>
    <property type="match status" value="1"/>
</dbReference>
<dbReference type="InterPro" id="IPR003660">
    <property type="entry name" value="HAMP_dom"/>
</dbReference>
<dbReference type="PANTHER" id="PTHR45528:SF12">
    <property type="entry name" value="SENSOR HISTIDINE KINASE ARSS"/>
    <property type="match status" value="1"/>
</dbReference>
<accession>A0A972K149</accession>
<dbReference type="GO" id="GO:0005524">
    <property type="term" value="F:ATP binding"/>
    <property type="evidence" value="ECO:0007669"/>
    <property type="project" value="UniProtKB-KW"/>
</dbReference>
<feature type="transmembrane region" description="Helical" evidence="15">
    <location>
        <begin position="12"/>
        <end position="31"/>
    </location>
</feature>
<keyword evidence="8 15" id="KW-0812">Transmembrane</keyword>
<keyword evidence="14 15" id="KW-0472">Membrane</keyword>
<comment type="subcellular location">
    <subcellularLocation>
        <location evidence="2">Cell membrane</location>
        <topology evidence="2">Multi-pass membrane protein</topology>
    </subcellularLocation>
</comment>
<dbReference type="EMBL" id="WHOD01000013">
    <property type="protein sequence ID" value="NOU92392.1"/>
    <property type="molecule type" value="Genomic_DNA"/>
</dbReference>
<evidence type="ECO:0000256" key="11">
    <source>
        <dbReference type="ARBA" id="ARBA00022840"/>
    </source>
</evidence>
<evidence type="ECO:0000256" key="12">
    <source>
        <dbReference type="ARBA" id="ARBA00022989"/>
    </source>
</evidence>
<evidence type="ECO:0000256" key="2">
    <source>
        <dbReference type="ARBA" id="ARBA00004651"/>
    </source>
</evidence>
<dbReference type="PROSITE" id="PS50109">
    <property type="entry name" value="HIS_KIN"/>
    <property type="match status" value="1"/>
</dbReference>
<dbReference type="InterPro" id="IPR050398">
    <property type="entry name" value="HssS/ArlS-like"/>
</dbReference>
<dbReference type="EC" id="2.7.13.3" evidence="3"/>
<dbReference type="PRINTS" id="PR00344">
    <property type="entry name" value="BCTRLSENSOR"/>
</dbReference>
<dbReference type="SMART" id="SM00304">
    <property type="entry name" value="HAMP"/>
    <property type="match status" value="1"/>
</dbReference>
<dbReference type="InterPro" id="IPR041610">
    <property type="entry name" value="ArlS_N"/>
</dbReference>
<dbReference type="InterPro" id="IPR003594">
    <property type="entry name" value="HATPase_dom"/>
</dbReference>
<evidence type="ECO:0000313" key="18">
    <source>
        <dbReference type="EMBL" id="NOU92392.1"/>
    </source>
</evidence>
<feature type="transmembrane region" description="Helical" evidence="15">
    <location>
        <begin position="162"/>
        <end position="182"/>
    </location>
</feature>
<evidence type="ECO:0000256" key="8">
    <source>
        <dbReference type="ARBA" id="ARBA00022692"/>
    </source>
</evidence>
<evidence type="ECO:0000256" key="5">
    <source>
        <dbReference type="ARBA" id="ARBA00022475"/>
    </source>
</evidence>
<evidence type="ECO:0000256" key="9">
    <source>
        <dbReference type="ARBA" id="ARBA00022741"/>
    </source>
</evidence>
<dbReference type="Proteomes" id="UP000641588">
    <property type="component" value="Unassembled WGS sequence"/>
</dbReference>
<keyword evidence="9" id="KW-0547">Nucleotide-binding</keyword>
<keyword evidence="6" id="KW-0597">Phosphoprotein</keyword>
<reference evidence="18" key="1">
    <citation type="submission" date="2019-10" db="EMBL/GenBank/DDBJ databases">
        <title>Description of Paenibacillus glebae sp. nov.</title>
        <authorList>
            <person name="Carlier A."/>
            <person name="Qi S."/>
        </authorList>
    </citation>
    <scope>NUCLEOTIDE SEQUENCE</scope>
    <source>
        <strain evidence="18">LMG 31456</strain>
    </source>
</reference>
<comment type="catalytic activity">
    <reaction evidence="1">
        <text>ATP + protein L-histidine = ADP + protein N-phospho-L-histidine.</text>
        <dbReference type="EC" id="2.7.13.3"/>
    </reaction>
</comment>
<dbReference type="FunFam" id="1.10.287.130:FF:000001">
    <property type="entry name" value="Two-component sensor histidine kinase"/>
    <property type="match status" value="1"/>
</dbReference>
<dbReference type="Pfam" id="PF18719">
    <property type="entry name" value="ArlS_N"/>
    <property type="match status" value="1"/>
</dbReference>
<organism evidence="18 19">
    <name type="scientific">Paenibacillus foliorum</name>
    <dbReference type="NCBI Taxonomy" id="2654974"/>
    <lineage>
        <taxon>Bacteria</taxon>
        <taxon>Bacillati</taxon>
        <taxon>Bacillota</taxon>
        <taxon>Bacilli</taxon>
        <taxon>Bacillales</taxon>
        <taxon>Paenibacillaceae</taxon>
        <taxon>Paenibacillus</taxon>
    </lineage>
</organism>
<dbReference type="FunFam" id="3.30.565.10:FF:000006">
    <property type="entry name" value="Sensor histidine kinase WalK"/>
    <property type="match status" value="1"/>
</dbReference>
<proteinExistence type="predicted"/>
<dbReference type="InterPro" id="IPR005467">
    <property type="entry name" value="His_kinase_dom"/>
</dbReference>
<evidence type="ECO:0000256" key="13">
    <source>
        <dbReference type="ARBA" id="ARBA00023012"/>
    </source>
</evidence>
<dbReference type="RefSeq" id="WP_171650562.1">
    <property type="nucleotide sequence ID" value="NZ_WHOD01000013.1"/>
</dbReference>
<dbReference type="CDD" id="cd06225">
    <property type="entry name" value="HAMP"/>
    <property type="match status" value="1"/>
</dbReference>
<comment type="caution">
    <text evidence="18">The sequence shown here is derived from an EMBL/GenBank/DDBJ whole genome shotgun (WGS) entry which is preliminary data.</text>
</comment>
<dbReference type="SUPFAM" id="SSF47384">
    <property type="entry name" value="Homodimeric domain of signal transducing histidine kinase"/>
    <property type="match status" value="1"/>
</dbReference>